<dbReference type="AlphaFoldDB" id="A0A098G3D5"/>
<dbReference type="InterPro" id="IPR028057">
    <property type="entry name" value="DrrA_P4M"/>
</dbReference>
<proteinExistence type="predicted"/>
<dbReference type="HOGENOM" id="CLU_603810_0_0_6"/>
<sequence>MQDSPMPRKPVIHEKVVVAKIGDNNPVGEALTKNDPLPRSPMTLSEREEMIVRLDSSISELMDDAEKTYKANCYYLGTTDFNPDYITRLSTNEFFFYTKEPLTLQEFEELQNKIAAKAETLSPGVQLILGSFAVKTNDDKVMNVTPHITCGQPPDFQFIVKSYTSPIDVRYKIPDGLGNFTALPVFDNLKKHASIPQITVNGDINELSFNNIVRCKTPGGTPFITAVDVCLDHAWGIAKDNYDNLILEDSSLLGLPTSHVVVSNSISLNRNLGIETNITHVDPKYSLVACKNGMEQQKGALRKLVFGKDSFRIFEVEAYWIKNNYSYKTSDPLSGRDHKKRTVDLSNVSFQKPESSEEFKNFKSKYGNLKGDHLKTKILEDFRQQIEETTSKKELADLKTKIEASYEYDVLKKAQGWFTGKVGIKTSSEKALADMFKQQEKFLSNTDPSPSIP</sequence>
<gene>
    <name evidence="2" type="ORF">LFA_0544</name>
</gene>
<dbReference type="GO" id="GO:0031267">
    <property type="term" value="F:small GTPase binding"/>
    <property type="evidence" value="ECO:0007669"/>
    <property type="project" value="InterPro"/>
</dbReference>
<accession>A0A098G3D5</accession>
<evidence type="ECO:0000313" key="2">
    <source>
        <dbReference type="EMBL" id="CEG56000.1"/>
    </source>
</evidence>
<feature type="domain" description="DrrA phosphatidylinositol 4-phosphate binding" evidence="1">
    <location>
        <begin position="355"/>
        <end position="445"/>
    </location>
</feature>
<evidence type="ECO:0000313" key="3">
    <source>
        <dbReference type="Proteomes" id="UP000032430"/>
    </source>
</evidence>
<dbReference type="Pfam" id="PF14860">
    <property type="entry name" value="DrrA_P4M"/>
    <property type="match status" value="1"/>
</dbReference>
<organism evidence="2 3">
    <name type="scientific">Legionella fallonii LLAP-10</name>
    <dbReference type="NCBI Taxonomy" id="1212491"/>
    <lineage>
        <taxon>Bacteria</taxon>
        <taxon>Pseudomonadati</taxon>
        <taxon>Pseudomonadota</taxon>
        <taxon>Gammaproteobacteria</taxon>
        <taxon>Legionellales</taxon>
        <taxon>Legionellaceae</taxon>
        <taxon>Legionella</taxon>
    </lineage>
</organism>
<evidence type="ECO:0000259" key="1">
    <source>
        <dbReference type="Pfam" id="PF14860"/>
    </source>
</evidence>
<reference evidence="3" key="1">
    <citation type="submission" date="2014-09" db="EMBL/GenBank/DDBJ databases">
        <authorList>
            <person name="Gomez-Valero L."/>
        </authorList>
    </citation>
    <scope>NUCLEOTIDE SEQUENCE [LARGE SCALE GENOMIC DNA]</scope>
    <source>
        <strain evidence="3">ATCC700992</strain>
    </source>
</reference>
<dbReference type="KEGG" id="lfa:LFA_0544"/>
<dbReference type="Proteomes" id="UP000032430">
    <property type="component" value="Chromosome I"/>
</dbReference>
<name>A0A098G3D5_9GAMM</name>
<dbReference type="GO" id="GO:0044161">
    <property type="term" value="C:host cell cytoplasmic vesicle"/>
    <property type="evidence" value="ECO:0007669"/>
    <property type="project" value="InterPro"/>
</dbReference>
<keyword evidence="3" id="KW-1185">Reference proteome</keyword>
<dbReference type="InterPro" id="IPR038346">
    <property type="entry name" value="DrrA_PI4P-bd_sf"/>
</dbReference>
<protein>
    <recommendedName>
        <fullName evidence="1">DrrA phosphatidylinositol 4-phosphate binding domain-containing protein</fullName>
    </recommendedName>
</protein>
<dbReference type="Gene3D" id="1.20.1280.280">
    <property type="match status" value="1"/>
</dbReference>
<dbReference type="EMBL" id="LN614827">
    <property type="protein sequence ID" value="CEG56000.1"/>
    <property type="molecule type" value="Genomic_DNA"/>
</dbReference>